<dbReference type="EMBL" id="JARJLG010000146">
    <property type="protein sequence ID" value="KAJ7736965.1"/>
    <property type="molecule type" value="Genomic_DNA"/>
</dbReference>
<dbReference type="AlphaFoldDB" id="A0AAD7MXU7"/>
<proteinExistence type="predicted"/>
<feature type="compositionally biased region" description="Pro residues" evidence="1">
    <location>
        <begin position="1"/>
        <end position="11"/>
    </location>
</feature>
<keyword evidence="3" id="KW-1185">Reference proteome</keyword>
<name>A0AAD7MXU7_9AGAR</name>
<dbReference type="Proteomes" id="UP001215280">
    <property type="component" value="Unassembled WGS sequence"/>
</dbReference>
<reference evidence="2" key="1">
    <citation type="submission" date="2023-03" db="EMBL/GenBank/DDBJ databases">
        <title>Massive genome expansion in bonnet fungi (Mycena s.s.) driven by repeated elements and novel gene families across ecological guilds.</title>
        <authorList>
            <consortium name="Lawrence Berkeley National Laboratory"/>
            <person name="Harder C.B."/>
            <person name="Miyauchi S."/>
            <person name="Viragh M."/>
            <person name="Kuo A."/>
            <person name="Thoen E."/>
            <person name="Andreopoulos B."/>
            <person name="Lu D."/>
            <person name="Skrede I."/>
            <person name="Drula E."/>
            <person name="Henrissat B."/>
            <person name="Morin E."/>
            <person name="Kohler A."/>
            <person name="Barry K."/>
            <person name="LaButti K."/>
            <person name="Morin E."/>
            <person name="Salamov A."/>
            <person name="Lipzen A."/>
            <person name="Mereny Z."/>
            <person name="Hegedus B."/>
            <person name="Baldrian P."/>
            <person name="Stursova M."/>
            <person name="Weitz H."/>
            <person name="Taylor A."/>
            <person name="Grigoriev I.V."/>
            <person name="Nagy L.G."/>
            <person name="Martin F."/>
            <person name="Kauserud H."/>
        </authorList>
    </citation>
    <scope>NUCLEOTIDE SEQUENCE</scope>
    <source>
        <strain evidence="2">CBHHK188m</strain>
    </source>
</reference>
<evidence type="ECO:0000256" key="1">
    <source>
        <dbReference type="SAM" id="MobiDB-lite"/>
    </source>
</evidence>
<evidence type="ECO:0000313" key="2">
    <source>
        <dbReference type="EMBL" id="KAJ7736965.1"/>
    </source>
</evidence>
<gene>
    <name evidence="2" type="ORF">DFH07DRAFT_966646</name>
</gene>
<organism evidence="2 3">
    <name type="scientific">Mycena maculata</name>
    <dbReference type="NCBI Taxonomy" id="230809"/>
    <lineage>
        <taxon>Eukaryota</taxon>
        <taxon>Fungi</taxon>
        <taxon>Dikarya</taxon>
        <taxon>Basidiomycota</taxon>
        <taxon>Agaricomycotina</taxon>
        <taxon>Agaricomycetes</taxon>
        <taxon>Agaricomycetidae</taxon>
        <taxon>Agaricales</taxon>
        <taxon>Marasmiineae</taxon>
        <taxon>Mycenaceae</taxon>
        <taxon>Mycena</taxon>
    </lineage>
</organism>
<evidence type="ECO:0000313" key="3">
    <source>
        <dbReference type="Proteomes" id="UP001215280"/>
    </source>
</evidence>
<protein>
    <submittedName>
        <fullName evidence="2">Uncharacterized protein</fullName>
    </submittedName>
</protein>
<sequence>MDPPIAPPRAKPSPHAAAQARYWARNAEAEREKARLRMRKKREQSKEQSTLPAELYTTPEFLEFREFINKVKTVELWVNQDNPAELAEFNRLIATNPCVEDLGAATNEVVAYYYCLQVRLNWYPEWREELADYRDIVQEHMAEELDQMQLDARARLANKMIILARGGF</sequence>
<accession>A0AAD7MXU7</accession>
<feature type="region of interest" description="Disordered" evidence="1">
    <location>
        <begin position="1"/>
        <end position="22"/>
    </location>
</feature>
<feature type="compositionally biased region" description="Low complexity" evidence="1">
    <location>
        <begin position="13"/>
        <end position="22"/>
    </location>
</feature>
<comment type="caution">
    <text evidence="2">The sequence shown here is derived from an EMBL/GenBank/DDBJ whole genome shotgun (WGS) entry which is preliminary data.</text>
</comment>